<comment type="caution">
    <text evidence="5">The sequence shown here is derived from an EMBL/GenBank/DDBJ whole genome shotgun (WGS) entry which is preliminary data.</text>
</comment>
<feature type="domain" description="TraC-like" evidence="4">
    <location>
        <begin position="138"/>
        <end position="344"/>
    </location>
</feature>
<dbReference type="GeneID" id="71852938"/>
<protein>
    <recommendedName>
        <fullName evidence="7">PrgI family protein</fullName>
    </recommendedName>
</protein>
<feature type="transmembrane region" description="Helical" evidence="2">
    <location>
        <begin position="29"/>
        <end position="47"/>
    </location>
</feature>
<keyword evidence="2" id="KW-0812">Transmembrane</keyword>
<evidence type="ECO:0000256" key="1">
    <source>
        <dbReference type="SAM" id="MobiDB-lite"/>
    </source>
</evidence>
<keyword evidence="2" id="KW-1133">Transmembrane helix</keyword>
<feature type="transmembrane region" description="Helical" evidence="2">
    <location>
        <begin position="53"/>
        <end position="71"/>
    </location>
</feature>
<dbReference type="RefSeq" id="WP_246972301.1">
    <property type="nucleotide sequence ID" value="NZ_CP095397.1"/>
</dbReference>
<dbReference type="InterPro" id="IPR058596">
    <property type="entry name" value="TraC-like_dom"/>
</dbReference>
<feature type="region of interest" description="Disordered" evidence="1">
    <location>
        <begin position="100"/>
        <end position="124"/>
    </location>
</feature>
<reference evidence="5 6" key="1">
    <citation type="journal article" date="2014" name="Int. J. Syst. Evol. Microbiol.">
        <title>Complete genome sequence of Corynebacterium casei LMG S-19264T (=DSM 44701T), isolated from a smear-ripened cheese.</title>
        <authorList>
            <consortium name="US DOE Joint Genome Institute (JGI-PGF)"/>
            <person name="Walter F."/>
            <person name="Albersmeier A."/>
            <person name="Kalinowski J."/>
            <person name="Ruckert C."/>
        </authorList>
    </citation>
    <scope>NUCLEOTIDE SEQUENCE [LARGE SCALE GENOMIC DNA]</scope>
    <source>
        <strain evidence="5 6">IBRC-M 10912</strain>
    </source>
</reference>
<evidence type="ECO:0000259" key="4">
    <source>
        <dbReference type="Pfam" id="PF26593"/>
    </source>
</evidence>
<dbReference type="Pfam" id="PF26592">
    <property type="entry name" value="PrgI_like"/>
    <property type="match status" value="1"/>
</dbReference>
<sequence>MADREAASRRIMDELGEENRVPIVNVDEGDVYVLLGFPIAGLLLGGLTGIDTLVFPLSLVGVVFGVAAVYASPSHLSASTWLLDVYRYYGKRPRITYSVSDETEHAREQPDSTTTEGGVINYTPFAPDERTQDLTKIERAWPGAGAIQRTDGTMEAFLEVDPGNMDFAMSGDWAHVQDVAAEFANKELDYRLKFHATTRSFPVADLIMQIEDRLTDEDVTENPIFEELLAEYREQRPRELDGAQQIRYFIGVQVDPLEVYDRYRDERSPAEKLTTIPVIGFLFNPFVTRREDLSDAEVRAKMFNRLDQRCRAVQTELIQKAPGWSARRMSTVELFVLAMDFWNGEEHEYDDARNAVREQPIIGHQRRNDDE</sequence>
<keyword evidence="2" id="KW-0472">Membrane</keyword>
<dbReference type="Pfam" id="PF26593">
    <property type="entry name" value="TraC-like"/>
    <property type="match status" value="1"/>
</dbReference>
<evidence type="ECO:0000256" key="2">
    <source>
        <dbReference type="SAM" id="Phobius"/>
    </source>
</evidence>
<evidence type="ECO:0000313" key="5">
    <source>
        <dbReference type="EMBL" id="MFC4248437.1"/>
    </source>
</evidence>
<organism evidence="5 6">
    <name type="scientific">Natribaculum luteum</name>
    <dbReference type="NCBI Taxonomy" id="1586232"/>
    <lineage>
        <taxon>Archaea</taxon>
        <taxon>Methanobacteriati</taxon>
        <taxon>Methanobacteriota</taxon>
        <taxon>Stenosarchaea group</taxon>
        <taxon>Halobacteria</taxon>
        <taxon>Halobacteriales</taxon>
        <taxon>Natrialbaceae</taxon>
        <taxon>Natribaculum</taxon>
    </lineage>
</organism>
<proteinExistence type="predicted"/>
<accession>A0ABD5P2M7</accession>
<dbReference type="EMBL" id="JBHSDJ010000122">
    <property type="protein sequence ID" value="MFC4248437.1"/>
    <property type="molecule type" value="Genomic_DNA"/>
</dbReference>
<dbReference type="Proteomes" id="UP001595821">
    <property type="component" value="Unassembled WGS sequence"/>
</dbReference>
<evidence type="ECO:0000259" key="3">
    <source>
        <dbReference type="Pfam" id="PF26592"/>
    </source>
</evidence>
<dbReference type="AlphaFoldDB" id="A0ABD5P2M7"/>
<feature type="domain" description="PrgI-like" evidence="3">
    <location>
        <begin position="21"/>
        <end position="96"/>
    </location>
</feature>
<name>A0ABD5P2M7_9EURY</name>
<evidence type="ECO:0000313" key="6">
    <source>
        <dbReference type="Proteomes" id="UP001595821"/>
    </source>
</evidence>
<evidence type="ECO:0008006" key="7">
    <source>
        <dbReference type="Google" id="ProtNLM"/>
    </source>
</evidence>
<gene>
    <name evidence="5" type="ORF">ACFOZ7_16130</name>
</gene>
<dbReference type="InterPro" id="IPR058597">
    <property type="entry name" value="PrgI-like_dom"/>
</dbReference>